<dbReference type="PROSITE" id="PS51071">
    <property type="entry name" value="HTH_RPIR"/>
    <property type="match status" value="1"/>
</dbReference>
<dbReference type="RefSeq" id="WP_375525284.1">
    <property type="nucleotide sequence ID" value="NZ_JBHILM010000010.1"/>
</dbReference>
<dbReference type="InterPro" id="IPR001347">
    <property type="entry name" value="SIS_dom"/>
</dbReference>
<comment type="caution">
    <text evidence="6">The sequence shown here is derived from an EMBL/GenBank/DDBJ whole genome shotgun (WGS) entry which is preliminary data.</text>
</comment>
<name>A0ABV5B6X4_9BACL</name>
<dbReference type="SUPFAM" id="SSF53697">
    <property type="entry name" value="SIS domain"/>
    <property type="match status" value="1"/>
</dbReference>
<dbReference type="Pfam" id="PF01380">
    <property type="entry name" value="SIS"/>
    <property type="match status" value="1"/>
</dbReference>
<proteinExistence type="predicted"/>
<dbReference type="InterPro" id="IPR035472">
    <property type="entry name" value="RpiR-like_SIS"/>
</dbReference>
<keyword evidence="3" id="KW-0804">Transcription</keyword>
<dbReference type="PANTHER" id="PTHR30514:SF18">
    <property type="entry name" value="RPIR-FAMILY TRANSCRIPTIONAL REGULATOR"/>
    <property type="match status" value="1"/>
</dbReference>
<keyword evidence="1" id="KW-0805">Transcription regulation</keyword>
<dbReference type="Gene3D" id="3.40.50.10490">
    <property type="entry name" value="Glucose-6-phosphate isomerase like protein, domain 1"/>
    <property type="match status" value="1"/>
</dbReference>
<dbReference type="EMBL" id="JBHILM010000010">
    <property type="protein sequence ID" value="MFB5681442.1"/>
    <property type="molecule type" value="Genomic_DNA"/>
</dbReference>
<dbReference type="PANTHER" id="PTHR30514">
    <property type="entry name" value="GLUCOKINASE"/>
    <property type="match status" value="1"/>
</dbReference>
<organism evidence="6 7">
    <name type="scientific">Paenibacillus terreus</name>
    <dbReference type="NCBI Taxonomy" id="1387834"/>
    <lineage>
        <taxon>Bacteria</taxon>
        <taxon>Bacillati</taxon>
        <taxon>Bacillota</taxon>
        <taxon>Bacilli</taxon>
        <taxon>Bacillales</taxon>
        <taxon>Paenibacillaceae</taxon>
        <taxon>Paenibacillus</taxon>
    </lineage>
</organism>
<dbReference type="InterPro" id="IPR000281">
    <property type="entry name" value="HTH_RpiR"/>
</dbReference>
<reference evidence="6 7" key="1">
    <citation type="submission" date="2024-09" db="EMBL/GenBank/DDBJ databases">
        <authorList>
            <person name="Ruan L."/>
        </authorList>
    </citation>
    <scope>NUCLEOTIDE SEQUENCE [LARGE SCALE GENOMIC DNA]</scope>
    <source>
        <strain evidence="6 7">D33</strain>
    </source>
</reference>
<accession>A0ABV5B6X4</accession>
<dbReference type="Proteomes" id="UP001580407">
    <property type="component" value="Unassembled WGS sequence"/>
</dbReference>
<feature type="domain" description="HTH rpiR-type" evidence="4">
    <location>
        <begin position="1"/>
        <end position="71"/>
    </location>
</feature>
<dbReference type="InterPro" id="IPR009057">
    <property type="entry name" value="Homeodomain-like_sf"/>
</dbReference>
<protein>
    <submittedName>
        <fullName evidence="6">MurR/RpiR family transcriptional regulator</fullName>
    </submittedName>
</protein>
<dbReference type="SUPFAM" id="SSF46689">
    <property type="entry name" value="Homeodomain-like"/>
    <property type="match status" value="1"/>
</dbReference>
<evidence type="ECO:0000256" key="3">
    <source>
        <dbReference type="ARBA" id="ARBA00023163"/>
    </source>
</evidence>
<dbReference type="Gene3D" id="1.10.10.10">
    <property type="entry name" value="Winged helix-like DNA-binding domain superfamily/Winged helix DNA-binding domain"/>
    <property type="match status" value="1"/>
</dbReference>
<evidence type="ECO:0000259" key="5">
    <source>
        <dbReference type="PROSITE" id="PS51464"/>
    </source>
</evidence>
<dbReference type="Pfam" id="PF01418">
    <property type="entry name" value="HTH_6"/>
    <property type="match status" value="1"/>
</dbReference>
<dbReference type="PROSITE" id="PS51464">
    <property type="entry name" value="SIS"/>
    <property type="match status" value="1"/>
</dbReference>
<gene>
    <name evidence="6" type="ORF">ACE3NQ_11015</name>
</gene>
<dbReference type="InterPro" id="IPR036388">
    <property type="entry name" value="WH-like_DNA-bd_sf"/>
</dbReference>
<dbReference type="InterPro" id="IPR047640">
    <property type="entry name" value="RpiR-like"/>
</dbReference>
<dbReference type="InterPro" id="IPR046348">
    <property type="entry name" value="SIS_dom_sf"/>
</dbReference>
<sequence length="266" mass="30158">MEKHYGELTKGMKKVADLLLSNPTAIAAHSARKVGELAEVSETMVVRLAVALGYQGYSELQQAVRQAVYNIYTDIHELKGEGQTEELHYFQQMMRADQANIERVSQSISPEDLDKAVQLLDNADQIVVAGVHFSFSMAHWFAFSLGLLKPQCRLYRPEDQIHLNHLTGESVLIVFSFYRYALEPLWIAEEAKQKGITVIAFTDSRTAPIVPHADIVFSLELPIRSIIQMSPVIFSIMNSIIMELAKHNDQNVKMTEGHHIRKFYTQ</sequence>
<keyword evidence="7" id="KW-1185">Reference proteome</keyword>
<feature type="domain" description="SIS" evidence="5">
    <location>
        <begin position="116"/>
        <end position="250"/>
    </location>
</feature>
<evidence type="ECO:0000256" key="2">
    <source>
        <dbReference type="ARBA" id="ARBA00023125"/>
    </source>
</evidence>
<evidence type="ECO:0000259" key="4">
    <source>
        <dbReference type="PROSITE" id="PS51071"/>
    </source>
</evidence>
<dbReference type="CDD" id="cd05013">
    <property type="entry name" value="SIS_RpiR"/>
    <property type="match status" value="1"/>
</dbReference>
<evidence type="ECO:0000313" key="6">
    <source>
        <dbReference type="EMBL" id="MFB5681442.1"/>
    </source>
</evidence>
<keyword evidence="2" id="KW-0238">DNA-binding</keyword>
<evidence type="ECO:0000256" key="1">
    <source>
        <dbReference type="ARBA" id="ARBA00023015"/>
    </source>
</evidence>
<evidence type="ECO:0000313" key="7">
    <source>
        <dbReference type="Proteomes" id="UP001580407"/>
    </source>
</evidence>